<dbReference type="PANTHER" id="PTHR43649:SF16">
    <property type="entry name" value="SUGAR-BINDING LIPOPROTEIN"/>
    <property type="match status" value="1"/>
</dbReference>
<feature type="chain" id="PRO_5038720694" evidence="2">
    <location>
        <begin position="18"/>
        <end position="460"/>
    </location>
</feature>
<dbReference type="EMBL" id="QOIL01000002">
    <property type="protein sequence ID" value="RCG32798.1"/>
    <property type="molecule type" value="Genomic_DNA"/>
</dbReference>
<dbReference type="Pfam" id="PF01547">
    <property type="entry name" value="SBP_bac_1"/>
    <property type="match status" value="1"/>
</dbReference>
<dbReference type="PANTHER" id="PTHR43649">
    <property type="entry name" value="ARABINOSE-BINDING PROTEIN-RELATED"/>
    <property type="match status" value="1"/>
</dbReference>
<dbReference type="Gene3D" id="3.40.190.10">
    <property type="entry name" value="Periplasmic binding protein-like II"/>
    <property type="match status" value="1"/>
</dbReference>
<accession>A0A367FQZ6</accession>
<keyword evidence="4" id="KW-1185">Reference proteome</keyword>
<feature type="region of interest" description="Disordered" evidence="1">
    <location>
        <begin position="22"/>
        <end position="61"/>
    </location>
</feature>
<organism evidence="3 4">
    <name type="scientific">Sphaerisporangium album</name>
    <dbReference type="NCBI Taxonomy" id="509200"/>
    <lineage>
        <taxon>Bacteria</taxon>
        <taxon>Bacillati</taxon>
        <taxon>Actinomycetota</taxon>
        <taxon>Actinomycetes</taxon>
        <taxon>Streptosporangiales</taxon>
        <taxon>Streptosporangiaceae</taxon>
        <taxon>Sphaerisporangium</taxon>
    </lineage>
</organism>
<dbReference type="SUPFAM" id="SSF53850">
    <property type="entry name" value="Periplasmic binding protein-like II"/>
    <property type="match status" value="1"/>
</dbReference>
<dbReference type="Proteomes" id="UP000253094">
    <property type="component" value="Unassembled WGS sequence"/>
</dbReference>
<evidence type="ECO:0000256" key="1">
    <source>
        <dbReference type="SAM" id="MobiDB-lite"/>
    </source>
</evidence>
<evidence type="ECO:0000256" key="2">
    <source>
        <dbReference type="SAM" id="SignalP"/>
    </source>
</evidence>
<dbReference type="RefSeq" id="WP_114027430.1">
    <property type="nucleotide sequence ID" value="NZ_QOIL01000002.1"/>
</dbReference>
<proteinExistence type="predicted"/>
<evidence type="ECO:0000313" key="4">
    <source>
        <dbReference type="Proteomes" id="UP000253094"/>
    </source>
</evidence>
<evidence type="ECO:0000313" key="3">
    <source>
        <dbReference type="EMBL" id="RCG32798.1"/>
    </source>
</evidence>
<dbReference type="AlphaFoldDB" id="A0A367FQZ6"/>
<dbReference type="PROSITE" id="PS51257">
    <property type="entry name" value="PROKAR_LIPOPROTEIN"/>
    <property type="match status" value="1"/>
</dbReference>
<protein>
    <submittedName>
        <fullName evidence="3">Extracellular solute-binding protein</fullName>
    </submittedName>
</protein>
<sequence length="460" mass="49181">MKPRNLAILLAAGLALGAAGCGGSDSGSTPEATSSQGSAAPSGDAPVSFSIGCKPPKSNPKEAAQWDADVAAFQKLNPNITIDSKDAFPCIVPETFQAKLAGGEMEDAFYVYYTDVQKIIASGQAADITPYLDTVSTLKDIRPDVMSVFKSGDKVYGIPRTNYGTGLVYNRKLFTQAGLDPDAPPKTWTEVQAAAKKIAALGPGYVGYGEYSAGNTGGWHFTVSIYGRGGEMVSPDGKTAAFNSPEGKAVLENLKTMRWTDNSMGTKQLLRWEDLMRMMGSGKLGMMIGAPDVVQAVNNDFKGKFEDYGVTALPEAKASLSGGDGYMFNPKATPEQIKAGLKWLEYRFLTPGQGQFNYERSKTDGLPVGLPTTDLYGSAPEGVKINEQRTQFATVPVDHFKPYVEGAANIPFKLEPPKAQEIYAVLDTAMSAVLTRQDANIDQLLSDAEKKVNNILAKSS</sequence>
<reference evidence="3 4" key="1">
    <citation type="submission" date="2018-06" db="EMBL/GenBank/DDBJ databases">
        <title>Sphaerisporangium craniellae sp. nov., isolated from a marine sponge in the South China Sea.</title>
        <authorList>
            <person name="Li L."/>
        </authorList>
    </citation>
    <scope>NUCLEOTIDE SEQUENCE [LARGE SCALE GENOMIC DNA]</scope>
    <source>
        <strain evidence="3 4">CCTCC AA 208026</strain>
    </source>
</reference>
<dbReference type="OrthoDB" id="2644341at2"/>
<feature type="compositionally biased region" description="Polar residues" evidence="1">
    <location>
        <begin position="26"/>
        <end position="39"/>
    </location>
</feature>
<name>A0A367FQZ6_9ACTN</name>
<comment type="caution">
    <text evidence="3">The sequence shown here is derived from an EMBL/GenBank/DDBJ whole genome shotgun (WGS) entry which is preliminary data.</text>
</comment>
<dbReference type="InterPro" id="IPR050490">
    <property type="entry name" value="Bact_solute-bd_prot1"/>
</dbReference>
<keyword evidence="2" id="KW-0732">Signal</keyword>
<dbReference type="InterPro" id="IPR006059">
    <property type="entry name" value="SBP"/>
</dbReference>
<gene>
    <name evidence="3" type="ORF">DQ384_04830</name>
</gene>
<feature type="signal peptide" evidence="2">
    <location>
        <begin position="1"/>
        <end position="17"/>
    </location>
</feature>